<comment type="similarity">
    <text evidence="5">Belongs to the RimM family.</text>
</comment>
<dbReference type="NCBIfam" id="TIGR02273">
    <property type="entry name" value="16S_RimM"/>
    <property type="match status" value="1"/>
</dbReference>
<dbReference type="InterPro" id="IPR036976">
    <property type="entry name" value="RimM_N_sf"/>
</dbReference>
<dbReference type="InterPro" id="IPR011961">
    <property type="entry name" value="RimM"/>
</dbReference>
<dbReference type="RefSeq" id="WP_076530902.1">
    <property type="nucleotide sequence ID" value="NZ_FOAC01000001.1"/>
</dbReference>
<dbReference type="InterPro" id="IPR002676">
    <property type="entry name" value="RimM_N"/>
</dbReference>
<dbReference type="GO" id="GO:0043022">
    <property type="term" value="F:ribosome binding"/>
    <property type="evidence" value="ECO:0007669"/>
    <property type="project" value="InterPro"/>
</dbReference>
<keyword evidence="2 5" id="KW-0690">Ribosome biogenesis</keyword>
<comment type="domain">
    <text evidence="5">The PRC barrel domain binds ribosomal protein uS19.</text>
</comment>
<dbReference type="EMBL" id="FTNV01000001">
    <property type="protein sequence ID" value="SIR93457.1"/>
    <property type="molecule type" value="Genomic_DNA"/>
</dbReference>
<dbReference type="OrthoDB" id="9788191at2"/>
<keyword evidence="1 5" id="KW-0963">Cytoplasm</keyword>
<dbReference type="InterPro" id="IPR011033">
    <property type="entry name" value="PRC_barrel-like_sf"/>
</dbReference>
<keyword evidence="9" id="KW-1185">Reference proteome</keyword>
<feature type="domain" description="RimM N-terminal" evidence="6">
    <location>
        <begin position="14"/>
        <end position="92"/>
    </location>
</feature>
<dbReference type="AlphaFoldDB" id="A0A1N7EZH7"/>
<keyword evidence="3 5" id="KW-0698">rRNA processing</keyword>
<protein>
    <recommendedName>
        <fullName evidence="5">Ribosome maturation factor RimM</fullName>
    </recommendedName>
</protein>
<comment type="subcellular location">
    <subcellularLocation>
        <location evidence="5">Cytoplasm</location>
    </subcellularLocation>
</comment>
<dbReference type="Pfam" id="PF24986">
    <property type="entry name" value="PRC_RimM"/>
    <property type="match status" value="1"/>
</dbReference>
<dbReference type="STRING" id="573024.SAMN05216208_1495"/>
<dbReference type="PANTHER" id="PTHR33692:SF1">
    <property type="entry name" value="RIBOSOME MATURATION FACTOR RIMM"/>
    <property type="match status" value="1"/>
</dbReference>
<dbReference type="GO" id="GO:0005840">
    <property type="term" value="C:ribosome"/>
    <property type="evidence" value="ECO:0007669"/>
    <property type="project" value="InterPro"/>
</dbReference>
<dbReference type="InterPro" id="IPR056792">
    <property type="entry name" value="PRC_RimM"/>
</dbReference>
<keyword evidence="4 5" id="KW-0143">Chaperone</keyword>
<dbReference type="HAMAP" id="MF_00014">
    <property type="entry name" value="Ribosome_mat_RimM"/>
    <property type="match status" value="1"/>
</dbReference>
<dbReference type="Pfam" id="PF01782">
    <property type="entry name" value="RimM"/>
    <property type="match status" value="1"/>
</dbReference>
<sequence length="177" mass="18401">MSDDIKGADGDMICIGAIAGSFGVRGEVRLKSFAAVPEDIAAYGPLTLEDGAAHTVTLTGQTKGGFTARLSDIRTKEQADALRGKRLMIARAALPSLPDDEYYHADLVGLSVYDTGGALLGEVRTVLNHGASDLLEIARPGAPETVLLPFTQVSVPTVDLAGGRIVADPPEGLFPDA</sequence>
<evidence type="ECO:0000256" key="1">
    <source>
        <dbReference type="ARBA" id="ARBA00022490"/>
    </source>
</evidence>
<comment type="subunit">
    <text evidence="5">Binds ribosomal protein uS19.</text>
</comment>
<organism evidence="8 9">
    <name type="scientific">Roseovarius nanhaiticus</name>
    <dbReference type="NCBI Taxonomy" id="573024"/>
    <lineage>
        <taxon>Bacteria</taxon>
        <taxon>Pseudomonadati</taxon>
        <taxon>Pseudomonadota</taxon>
        <taxon>Alphaproteobacteria</taxon>
        <taxon>Rhodobacterales</taxon>
        <taxon>Roseobacteraceae</taxon>
        <taxon>Roseovarius</taxon>
    </lineage>
</organism>
<evidence type="ECO:0000256" key="4">
    <source>
        <dbReference type="ARBA" id="ARBA00023186"/>
    </source>
</evidence>
<feature type="domain" description="Ribosome maturation factor RimM PRC barrel" evidence="7">
    <location>
        <begin position="105"/>
        <end position="173"/>
    </location>
</feature>
<dbReference type="SUPFAM" id="SSF50346">
    <property type="entry name" value="PRC-barrel domain"/>
    <property type="match status" value="1"/>
</dbReference>
<evidence type="ECO:0000256" key="2">
    <source>
        <dbReference type="ARBA" id="ARBA00022517"/>
    </source>
</evidence>
<comment type="function">
    <text evidence="5">An accessory protein needed during the final step in the assembly of 30S ribosomal subunit, possibly for assembly of the head region. Essential for efficient processing of 16S rRNA. May be needed both before and after RbfA during the maturation of 16S rRNA. It has affinity for free ribosomal 30S subunits but not for 70S ribosomes.</text>
</comment>
<evidence type="ECO:0000259" key="7">
    <source>
        <dbReference type="Pfam" id="PF24986"/>
    </source>
</evidence>
<dbReference type="SUPFAM" id="SSF50447">
    <property type="entry name" value="Translation proteins"/>
    <property type="match status" value="1"/>
</dbReference>
<accession>A0A1N7EZH7</accession>
<reference evidence="8 9" key="1">
    <citation type="submission" date="2017-01" db="EMBL/GenBank/DDBJ databases">
        <authorList>
            <person name="Mah S.A."/>
            <person name="Swanson W.J."/>
            <person name="Moy G.W."/>
            <person name="Vacquier V.D."/>
        </authorList>
    </citation>
    <scope>NUCLEOTIDE SEQUENCE [LARGE SCALE GENOMIC DNA]</scope>
    <source>
        <strain evidence="8 9">DSM 29590</strain>
    </source>
</reference>
<dbReference type="GO" id="GO:0042274">
    <property type="term" value="P:ribosomal small subunit biogenesis"/>
    <property type="evidence" value="ECO:0007669"/>
    <property type="project" value="UniProtKB-UniRule"/>
</dbReference>
<dbReference type="PANTHER" id="PTHR33692">
    <property type="entry name" value="RIBOSOME MATURATION FACTOR RIMM"/>
    <property type="match status" value="1"/>
</dbReference>
<proteinExistence type="inferred from homology"/>
<dbReference type="Gene3D" id="2.40.30.60">
    <property type="entry name" value="RimM"/>
    <property type="match status" value="1"/>
</dbReference>
<dbReference type="GO" id="GO:0005737">
    <property type="term" value="C:cytoplasm"/>
    <property type="evidence" value="ECO:0007669"/>
    <property type="project" value="UniProtKB-SubCell"/>
</dbReference>
<dbReference type="InterPro" id="IPR009000">
    <property type="entry name" value="Transl_B-barrel_sf"/>
</dbReference>
<gene>
    <name evidence="5" type="primary">rimM</name>
    <name evidence="8" type="ORF">SAMN05421666_0640</name>
</gene>
<evidence type="ECO:0000256" key="3">
    <source>
        <dbReference type="ARBA" id="ARBA00022552"/>
    </source>
</evidence>
<name>A0A1N7EZH7_9RHOB</name>
<evidence type="ECO:0000259" key="6">
    <source>
        <dbReference type="Pfam" id="PF01782"/>
    </source>
</evidence>
<evidence type="ECO:0000313" key="9">
    <source>
        <dbReference type="Proteomes" id="UP000186019"/>
    </source>
</evidence>
<dbReference type="Gene3D" id="2.30.30.240">
    <property type="entry name" value="PRC-barrel domain"/>
    <property type="match status" value="1"/>
</dbReference>
<dbReference type="GO" id="GO:0006364">
    <property type="term" value="P:rRNA processing"/>
    <property type="evidence" value="ECO:0007669"/>
    <property type="project" value="UniProtKB-UniRule"/>
</dbReference>
<evidence type="ECO:0000256" key="5">
    <source>
        <dbReference type="HAMAP-Rule" id="MF_00014"/>
    </source>
</evidence>
<evidence type="ECO:0000313" key="8">
    <source>
        <dbReference type="EMBL" id="SIR93457.1"/>
    </source>
</evidence>
<dbReference type="Proteomes" id="UP000186019">
    <property type="component" value="Unassembled WGS sequence"/>
</dbReference>